<comment type="caution">
    <text evidence="2">The sequence shown here is derived from an EMBL/GenBank/DDBJ whole genome shotgun (WGS) entry which is preliminary data.</text>
</comment>
<protein>
    <submittedName>
        <fullName evidence="2">Uncharacterized protein</fullName>
    </submittedName>
</protein>
<organism evidence="2 3">
    <name type="scientific">Dysgonomonas hofstadii</name>
    <dbReference type="NCBI Taxonomy" id="637886"/>
    <lineage>
        <taxon>Bacteria</taxon>
        <taxon>Pseudomonadati</taxon>
        <taxon>Bacteroidota</taxon>
        <taxon>Bacteroidia</taxon>
        <taxon>Bacteroidales</taxon>
        <taxon>Dysgonomonadaceae</taxon>
        <taxon>Dysgonomonas</taxon>
    </lineage>
</organism>
<feature type="transmembrane region" description="Helical" evidence="1">
    <location>
        <begin position="75"/>
        <end position="99"/>
    </location>
</feature>
<proteinExistence type="predicted"/>
<evidence type="ECO:0000313" key="2">
    <source>
        <dbReference type="EMBL" id="MBB4034154.1"/>
    </source>
</evidence>
<dbReference type="EMBL" id="JACIEP010000001">
    <property type="protein sequence ID" value="MBB4034154.1"/>
    <property type="molecule type" value="Genomic_DNA"/>
</dbReference>
<dbReference type="AlphaFoldDB" id="A0A840CL57"/>
<keyword evidence="3" id="KW-1185">Reference proteome</keyword>
<keyword evidence="1" id="KW-1133">Transmembrane helix</keyword>
<evidence type="ECO:0000313" key="3">
    <source>
        <dbReference type="Proteomes" id="UP000555103"/>
    </source>
</evidence>
<name>A0A840CL57_9BACT</name>
<feature type="transmembrane region" description="Helical" evidence="1">
    <location>
        <begin position="48"/>
        <end position="69"/>
    </location>
</feature>
<reference evidence="2 3" key="1">
    <citation type="submission" date="2020-08" db="EMBL/GenBank/DDBJ databases">
        <title>Genomic Encyclopedia of Type Strains, Phase IV (KMG-IV): sequencing the most valuable type-strain genomes for metagenomic binning, comparative biology and taxonomic classification.</title>
        <authorList>
            <person name="Goeker M."/>
        </authorList>
    </citation>
    <scope>NUCLEOTIDE SEQUENCE [LARGE SCALE GENOMIC DNA]</scope>
    <source>
        <strain evidence="2 3">DSM 104969</strain>
    </source>
</reference>
<gene>
    <name evidence="2" type="ORF">GGR21_000039</name>
</gene>
<dbReference type="Proteomes" id="UP000555103">
    <property type="component" value="Unassembled WGS sequence"/>
</dbReference>
<keyword evidence="1" id="KW-0472">Membrane</keyword>
<keyword evidence="1" id="KW-0812">Transmembrane</keyword>
<sequence>MIRYPYGEKTSKKQPLLFKYTYRSNKDVRIHTEICGIIYNNTHTKKKILRLNVSLIYIITLTIILYITIHRKFVTYPYVVVGYCFIQGVSNISLSYVWVSRIGVAGINKFLYGG</sequence>
<accession>A0A840CL57</accession>
<evidence type="ECO:0000256" key="1">
    <source>
        <dbReference type="SAM" id="Phobius"/>
    </source>
</evidence>